<dbReference type="OrthoDB" id="1371639at2"/>
<name>A0A0N8VNM6_9FLAO</name>
<dbReference type="AlphaFoldDB" id="A0A0N8VNM6"/>
<dbReference type="Proteomes" id="UP000050443">
    <property type="component" value="Unassembled WGS sequence"/>
</dbReference>
<proteinExistence type="predicted"/>
<organism evidence="1 2">
    <name type="scientific">Flavobacterium aquidurense</name>
    <dbReference type="NCBI Taxonomy" id="362413"/>
    <lineage>
        <taxon>Bacteria</taxon>
        <taxon>Pseudomonadati</taxon>
        <taxon>Bacteroidota</taxon>
        <taxon>Flavobacteriia</taxon>
        <taxon>Flavobacteriales</taxon>
        <taxon>Flavobacteriaceae</taxon>
        <taxon>Flavobacterium</taxon>
    </lineage>
</organism>
<evidence type="ECO:0000313" key="2">
    <source>
        <dbReference type="Proteomes" id="UP000050443"/>
    </source>
</evidence>
<dbReference type="RefSeq" id="WP_055092524.1">
    <property type="nucleotide sequence ID" value="NZ_JRLF01000006.1"/>
</dbReference>
<gene>
    <name evidence="1" type="ORF">RC62_3555</name>
</gene>
<dbReference type="EMBL" id="JRLF01000006">
    <property type="protein sequence ID" value="KQB42548.1"/>
    <property type="molecule type" value="Genomic_DNA"/>
</dbReference>
<comment type="caution">
    <text evidence="1">The sequence shown here is derived from an EMBL/GenBank/DDBJ whole genome shotgun (WGS) entry which is preliminary data.</text>
</comment>
<evidence type="ECO:0000313" key="1">
    <source>
        <dbReference type="EMBL" id="KQB42548.1"/>
    </source>
</evidence>
<protein>
    <submittedName>
        <fullName evidence="1">Uncharacterized protein</fullName>
    </submittedName>
</protein>
<accession>A0A0N8VNM6</accession>
<sequence>MSFSLDEITKLITSFSDVSKFTEDINAQKENKAKLLNILILVDYEGYIFLNPYTDESVKL</sequence>
<dbReference type="PATRIC" id="fig|362413.3.peg.3480"/>
<reference evidence="1 2" key="1">
    <citation type="submission" date="2014-09" db="EMBL/GenBank/DDBJ databases">
        <title>Genome sequence of Flavobacterium aquidurense RC62.</title>
        <authorList>
            <person name="Kim J.F."/>
            <person name="Kwak M.-J."/>
        </authorList>
    </citation>
    <scope>NUCLEOTIDE SEQUENCE [LARGE SCALE GENOMIC DNA]</scope>
    <source>
        <strain evidence="1 2">RC62</strain>
    </source>
</reference>